<protein>
    <submittedName>
        <fullName evidence="1">Uncharacterized protein</fullName>
    </submittedName>
</protein>
<comment type="caution">
    <text evidence="1">The sequence shown here is derived from an EMBL/GenBank/DDBJ whole genome shotgun (WGS) entry which is preliminary data.</text>
</comment>
<evidence type="ECO:0000313" key="2">
    <source>
        <dbReference type="Proteomes" id="UP001239111"/>
    </source>
</evidence>
<accession>A0ACC2NLI2</accession>
<proteinExistence type="predicted"/>
<dbReference type="EMBL" id="CM056743">
    <property type="protein sequence ID" value="KAJ8671149.1"/>
    <property type="molecule type" value="Genomic_DNA"/>
</dbReference>
<dbReference type="Proteomes" id="UP001239111">
    <property type="component" value="Chromosome 3"/>
</dbReference>
<name>A0ACC2NLI2_9HYME</name>
<sequence>MDQRFCRRSDHRTTNTTTNETEWKLRTQHLGEYRSENPGSYAMTAPGKHSLPRRGHERKPGEEAVTGPPMQPGSIPVSTEEKPEHVKAPRSRKNESHGRLARVERWLAEMPTTLHPPTHLDLEEKPTMPDERVVLQVALESQFLSEHQPHLQGAKLPHDPAPSNRQAPLDKGESQSIAILSLSLAAVALEDAPGHTRKFAPYPDHDVCMKNPPPSSGEEAIAMSHRYVSRKEEVKERIPTTAENCSRAVTRADPAKSGEERRTSSAPIGPPPTPRMHHRRSRAQRAARNVAWARPVLEHRSRSENLESVCSVDSFSRAPNFNIPIFFESVPVLIMAFVDRDVLYERAEQYFLEENTDTEDQLLSFVRKNRSRRRNRNRVARHRARRDAEARREFRLIQEREQGFNEFMNQAAIAAQQPAVPPADDAPARRRAPRRRAQPVAAPEKQAQQAVPDNAVPNSPAAVVAIDAPDDDGIALEAAIKPAFAQEQEPRIDLEVIARGLPAIADEPAAVRVPQDGEFIAAALADDGLPGVLFQAEFLQDMAGERPALRMRIRRAGPLIPGDFDDNADPDGHAQRYDLERSFEINNDSGRDTDYVDNEDDATER</sequence>
<evidence type="ECO:0000313" key="1">
    <source>
        <dbReference type="EMBL" id="KAJ8671149.1"/>
    </source>
</evidence>
<keyword evidence="2" id="KW-1185">Reference proteome</keyword>
<reference evidence="1" key="1">
    <citation type="submission" date="2023-04" db="EMBL/GenBank/DDBJ databases">
        <title>A chromosome-level genome assembly of the parasitoid wasp Eretmocerus hayati.</title>
        <authorList>
            <person name="Zhong Y."/>
            <person name="Liu S."/>
            <person name="Liu Y."/>
        </authorList>
    </citation>
    <scope>NUCLEOTIDE SEQUENCE</scope>
    <source>
        <strain evidence="1">ZJU_SS_LIU_2023</strain>
    </source>
</reference>
<gene>
    <name evidence="1" type="ORF">QAD02_002408</name>
</gene>
<organism evidence="1 2">
    <name type="scientific">Eretmocerus hayati</name>
    <dbReference type="NCBI Taxonomy" id="131215"/>
    <lineage>
        <taxon>Eukaryota</taxon>
        <taxon>Metazoa</taxon>
        <taxon>Ecdysozoa</taxon>
        <taxon>Arthropoda</taxon>
        <taxon>Hexapoda</taxon>
        <taxon>Insecta</taxon>
        <taxon>Pterygota</taxon>
        <taxon>Neoptera</taxon>
        <taxon>Endopterygota</taxon>
        <taxon>Hymenoptera</taxon>
        <taxon>Apocrita</taxon>
        <taxon>Proctotrupomorpha</taxon>
        <taxon>Chalcidoidea</taxon>
        <taxon>Aphelinidae</taxon>
        <taxon>Aphelininae</taxon>
        <taxon>Eretmocerus</taxon>
    </lineage>
</organism>